<dbReference type="RefSeq" id="WP_141005692.1">
    <property type="nucleotide sequence ID" value="NZ_BAAAOR010000016.1"/>
</dbReference>
<dbReference type="Proteomes" id="UP001500842">
    <property type="component" value="Unassembled WGS sequence"/>
</dbReference>
<dbReference type="InterPro" id="IPR029016">
    <property type="entry name" value="GAF-like_dom_sf"/>
</dbReference>
<protein>
    <recommendedName>
        <fullName evidence="4">IclR-ED domain-containing protein</fullName>
    </recommendedName>
</protein>
<comment type="caution">
    <text evidence="5">The sequence shown here is derived from an EMBL/GenBank/DDBJ whole genome shotgun (WGS) entry which is preliminary data.</text>
</comment>
<feature type="region of interest" description="Disordered" evidence="3">
    <location>
        <begin position="380"/>
        <end position="400"/>
    </location>
</feature>
<keyword evidence="2" id="KW-0560">Oxidoreductase</keyword>
<dbReference type="SUPFAM" id="SSF55781">
    <property type="entry name" value="GAF domain-like"/>
    <property type="match status" value="1"/>
</dbReference>
<dbReference type="Gene3D" id="3.30.450.40">
    <property type="match status" value="1"/>
</dbReference>
<keyword evidence="6" id="KW-1185">Reference proteome</keyword>
<dbReference type="Gene3D" id="2.30.110.10">
    <property type="entry name" value="Electron Transport, Fmn-binding Protein, Chain A"/>
    <property type="match status" value="1"/>
</dbReference>
<accession>A0ABN2AH11</accession>
<dbReference type="PANTHER" id="PTHR30466:SF11">
    <property type="entry name" value="FLAVIN-DEPENDENT MONOOXYGENASE, REDUCTASE SUBUNIT HSAB"/>
    <property type="match status" value="1"/>
</dbReference>
<dbReference type="InterPro" id="IPR014757">
    <property type="entry name" value="Tscrpt_reg_IclR_C"/>
</dbReference>
<evidence type="ECO:0000313" key="5">
    <source>
        <dbReference type="EMBL" id="GAA1518358.1"/>
    </source>
</evidence>
<evidence type="ECO:0000259" key="4">
    <source>
        <dbReference type="PROSITE" id="PS51078"/>
    </source>
</evidence>
<dbReference type="InterPro" id="IPR002563">
    <property type="entry name" value="Flavin_Rdtase-like_dom"/>
</dbReference>
<dbReference type="PANTHER" id="PTHR30466">
    <property type="entry name" value="FLAVIN REDUCTASE"/>
    <property type="match status" value="1"/>
</dbReference>
<dbReference type="Pfam" id="PF01613">
    <property type="entry name" value="Flavin_Reduct"/>
    <property type="match status" value="1"/>
</dbReference>
<dbReference type="PROSITE" id="PS51078">
    <property type="entry name" value="ICLR_ED"/>
    <property type="match status" value="1"/>
</dbReference>
<sequence>MTSTTTPPAHDSRHFRDVLGRFPTGVAVVTALDESGTPVGMAVGSFGSVSLDPPLVEFMPARSSSTYPAIARAGRFCVSILGADQEDVCRTMATKGADKFAEIDWHPAPSGAPIIAGALAWIDCTTVQEHEAGDHLIVIGQVEQLSELRPTTPLVFFRGGYGGFSAPSLVAAPERDLIEPIRLAGLARHAMEQLAQEVRAEVIAVGDVAGHTVSLAVADSPGGDYVPTVVGYRTPFVFPVGSVFIAWDEAATDAWLPAAEPARGQGIAALDRVRRRGWAIAIGDVHYDQLERSVSRLFAHDEQASIATAMQRLDGGLFDLELERGATYDVRMLMAPVFGADGGVALGLMLRGFTQHLDSTEILAIADTLTATADEVSRAIGGGAHVPPPSRGGVEEVGRG</sequence>
<reference evidence="5 6" key="1">
    <citation type="journal article" date="2019" name="Int. J. Syst. Evol. Microbiol.">
        <title>The Global Catalogue of Microorganisms (GCM) 10K type strain sequencing project: providing services to taxonomists for standard genome sequencing and annotation.</title>
        <authorList>
            <consortium name="The Broad Institute Genomics Platform"/>
            <consortium name="The Broad Institute Genome Sequencing Center for Infectious Disease"/>
            <person name="Wu L."/>
            <person name="Ma J."/>
        </authorList>
    </citation>
    <scope>NUCLEOTIDE SEQUENCE [LARGE SCALE GENOMIC DNA]</scope>
    <source>
        <strain evidence="5 6">JCM 14942</strain>
    </source>
</reference>
<evidence type="ECO:0000256" key="2">
    <source>
        <dbReference type="ARBA" id="ARBA00023002"/>
    </source>
</evidence>
<evidence type="ECO:0000256" key="3">
    <source>
        <dbReference type="SAM" id="MobiDB-lite"/>
    </source>
</evidence>
<feature type="domain" description="IclR-ED" evidence="4">
    <location>
        <begin position="182"/>
        <end position="382"/>
    </location>
</feature>
<dbReference type="InterPro" id="IPR050268">
    <property type="entry name" value="NADH-dep_flavin_reductase"/>
</dbReference>
<organism evidence="5 6">
    <name type="scientific">Nocardioides humi</name>
    <dbReference type="NCBI Taxonomy" id="449461"/>
    <lineage>
        <taxon>Bacteria</taxon>
        <taxon>Bacillati</taxon>
        <taxon>Actinomycetota</taxon>
        <taxon>Actinomycetes</taxon>
        <taxon>Propionibacteriales</taxon>
        <taxon>Nocardioidaceae</taxon>
        <taxon>Nocardioides</taxon>
    </lineage>
</organism>
<proteinExistence type="inferred from homology"/>
<dbReference type="SUPFAM" id="SSF50475">
    <property type="entry name" value="FMN-binding split barrel"/>
    <property type="match status" value="1"/>
</dbReference>
<evidence type="ECO:0000313" key="6">
    <source>
        <dbReference type="Proteomes" id="UP001500842"/>
    </source>
</evidence>
<dbReference type="InterPro" id="IPR012349">
    <property type="entry name" value="Split_barrel_FMN-bd"/>
</dbReference>
<comment type="similarity">
    <text evidence="1">Belongs to the non-flavoprotein flavin reductase family.</text>
</comment>
<dbReference type="SMART" id="SM00903">
    <property type="entry name" value="Flavin_Reduct"/>
    <property type="match status" value="1"/>
</dbReference>
<name>A0ABN2AH11_9ACTN</name>
<gene>
    <name evidence="5" type="ORF">GCM10009788_23030</name>
</gene>
<dbReference type="EMBL" id="BAAAOR010000016">
    <property type="protein sequence ID" value="GAA1518358.1"/>
    <property type="molecule type" value="Genomic_DNA"/>
</dbReference>
<evidence type="ECO:0000256" key="1">
    <source>
        <dbReference type="ARBA" id="ARBA00008898"/>
    </source>
</evidence>